<dbReference type="InterPro" id="IPR006054">
    <property type="entry name" value="DnaQ"/>
</dbReference>
<dbReference type="InterPro" id="IPR045028">
    <property type="entry name" value="DinG/Rad3-like"/>
</dbReference>
<comment type="similarity">
    <text evidence="8 9">Belongs to the helicase family. DinG subfamily. Type 2 sub-subfamily.</text>
</comment>
<keyword evidence="5 8" id="KW-0269">Exonuclease</keyword>
<dbReference type="RefSeq" id="WP_184402989.1">
    <property type="nucleotide sequence ID" value="NZ_JACHHJ010000001.1"/>
</dbReference>
<dbReference type="InterPro" id="IPR014001">
    <property type="entry name" value="Helicase_ATP-bd"/>
</dbReference>
<evidence type="ECO:0000256" key="7">
    <source>
        <dbReference type="ARBA" id="ARBA00048954"/>
    </source>
</evidence>
<dbReference type="SMART" id="SM00491">
    <property type="entry name" value="HELICc2"/>
    <property type="match status" value="1"/>
</dbReference>
<accession>A0A841PY71</accession>
<feature type="domain" description="Helicase ATP-binding" evidence="10">
    <location>
        <begin position="255"/>
        <end position="530"/>
    </location>
</feature>
<evidence type="ECO:0000256" key="6">
    <source>
        <dbReference type="ARBA" id="ARBA00022840"/>
    </source>
</evidence>
<dbReference type="Gene3D" id="3.30.420.10">
    <property type="entry name" value="Ribonuclease H-like superfamily/Ribonuclease H"/>
    <property type="match status" value="1"/>
</dbReference>
<dbReference type="PROSITE" id="PS51193">
    <property type="entry name" value="HELICASE_ATP_BIND_2"/>
    <property type="match status" value="1"/>
</dbReference>
<keyword evidence="13" id="KW-1185">Reference proteome</keyword>
<keyword evidence="6 8" id="KW-0067">ATP-binding</keyword>
<feature type="domain" description="Helicase C-terminal" evidence="11">
    <location>
        <begin position="746"/>
        <end position="922"/>
    </location>
</feature>
<dbReference type="SMART" id="SM00487">
    <property type="entry name" value="DEXDc"/>
    <property type="match status" value="1"/>
</dbReference>
<name>A0A841PY71_9BACL</name>
<evidence type="ECO:0000256" key="3">
    <source>
        <dbReference type="ARBA" id="ARBA00022741"/>
    </source>
</evidence>
<dbReference type="HAMAP" id="MF_02206">
    <property type="entry name" value="DinG_exonucl"/>
    <property type="match status" value="1"/>
</dbReference>
<comment type="caution">
    <text evidence="12">The sequence shown here is derived from an EMBL/GenBank/DDBJ whole genome shotgun (WGS) entry which is preliminary data.</text>
</comment>
<dbReference type="EMBL" id="JACHHJ010000001">
    <property type="protein sequence ID" value="MBB6449065.1"/>
    <property type="molecule type" value="Genomic_DNA"/>
</dbReference>
<keyword evidence="2 8" id="KW-0540">Nuclease</keyword>
<sequence>MTIEKANKFVVIDVETTGNRPHYEDRMIEIGLTVIEDMQITETFSSFLHCEREIPTFVSQLTGIQNEDLVDAPAFSALAANILQHLDGACLVAHHVDFDLQFLDSELERAGYNHFQGPVLDTVEMARLFYPYLSSYRLQALAEHFSLTHENPHRAGSDAEVTARLLLLMIDKLYSLPPVTLKQLEPYTRYMRTGLHDCVYVAMKMVRQRHQTYVQNYDIEIERGLAIKKQTAKPSETSTDSISFSAEDFFGWNGKLARVSPSFEYREGQVEMANNVHTAFVGENHLLVEAATGTGKTLAYLYPSIKISRETKHPVVIATETIALQQQIKDRDVPLLEKALGIPVKAAVLKGRSHYLCLQKFQHFLERISSSYDEQLTAAQLLVWLTETETGDIEELNLPSGGYALWEELKSDPDSCTPENCSFFSRCFYQRAKTNARYSDVIITNHALLFTDHFEDTRIIPSYHSVVVDEAHHLEETAGRHLGASSSYQHFMRLFNRFGIQESSGLFSNIEVLIDVRKMAFSLEWLSERKAELQSLQYEWHQLFIALQTTIVKKQKKNDRKSHTYDPKNLGNLVYDTWKRVEMIGKDVNSSWRTFIEQAQEKPLTPAEETLVQKISSLCNDLEEIHRTLYSLITASDEHEVYWTESDAEGRPDRLRLYRRPVNIAERLENEFFPKAKSMVLTSATLTVKESFQYMIDQLGLQNFEPKCLHLVSPFYYKRQAELLIPEDFPEIRHGGEGPFIYAVAELVSLLMAAVKGRILVLFTSYQMLKETYQTIKPWMADLDFALFGQGMHGDNRSKLVKQFRNRERAVLLGTSTFWEGIDLPGDDVRALIIVRLPFAPPDDPVYKAKAEQIEANGGNPFMQLAIPRAVLRFKQGFGRLIRTKNDRGLVFVLDKRLIKARYGKMFLRSLPEVPTTYASTNELLDRASDFFSQEGDEDK</sequence>
<dbReference type="InterPro" id="IPR012337">
    <property type="entry name" value="RNaseH-like_sf"/>
</dbReference>
<dbReference type="GO" id="GO:0003887">
    <property type="term" value="F:DNA-directed DNA polymerase activity"/>
    <property type="evidence" value="ECO:0007669"/>
    <property type="project" value="InterPro"/>
</dbReference>
<dbReference type="InterPro" id="IPR011545">
    <property type="entry name" value="DEAD/DEAH_box_helicase_dom"/>
</dbReference>
<dbReference type="FunFam" id="3.40.50.300:FF:000437">
    <property type="entry name" value="ATP-dependent DNA helicase DinG"/>
    <property type="match status" value="1"/>
</dbReference>
<evidence type="ECO:0000256" key="5">
    <source>
        <dbReference type="ARBA" id="ARBA00022839"/>
    </source>
</evidence>
<dbReference type="GO" id="GO:0006260">
    <property type="term" value="P:DNA replication"/>
    <property type="evidence" value="ECO:0007669"/>
    <property type="project" value="InterPro"/>
</dbReference>
<dbReference type="PANTHER" id="PTHR11472:SF34">
    <property type="entry name" value="REGULATOR OF TELOMERE ELONGATION HELICASE 1"/>
    <property type="match status" value="1"/>
</dbReference>
<dbReference type="Proteomes" id="UP000568839">
    <property type="component" value="Unassembled WGS sequence"/>
</dbReference>
<dbReference type="InterPro" id="IPR027417">
    <property type="entry name" value="P-loop_NTPase"/>
</dbReference>
<dbReference type="NCBIfam" id="TIGR01407">
    <property type="entry name" value="dinG_rel"/>
    <property type="match status" value="1"/>
</dbReference>
<evidence type="ECO:0000259" key="10">
    <source>
        <dbReference type="PROSITE" id="PS51193"/>
    </source>
</evidence>
<dbReference type="NCBIfam" id="TIGR00573">
    <property type="entry name" value="dnaq"/>
    <property type="match status" value="1"/>
</dbReference>
<dbReference type="Pfam" id="PF13307">
    <property type="entry name" value="Helicase_C_2"/>
    <property type="match status" value="1"/>
</dbReference>
<feature type="binding site" evidence="8">
    <location>
        <begin position="290"/>
        <end position="297"/>
    </location>
    <ligand>
        <name>ATP</name>
        <dbReference type="ChEBI" id="CHEBI:30616"/>
    </ligand>
</feature>
<dbReference type="FunFam" id="3.30.420.10:FF:000045">
    <property type="entry name" value="3'-5' exonuclease DinG"/>
    <property type="match status" value="1"/>
</dbReference>
<dbReference type="EC" id="3.1.-.-" evidence="8 9"/>
<dbReference type="Gene3D" id="3.40.50.300">
    <property type="entry name" value="P-loop containing nucleotide triphosphate hydrolases"/>
    <property type="match status" value="2"/>
</dbReference>
<comment type="catalytic activity">
    <reaction evidence="7">
        <text>ATP + H2O = ADP + phosphate + H(+)</text>
        <dbReference type="Rhea" id="RHEA:13065"/>
        <dbReference type="ChEBI" id="CHEBI:15377"/>
        <dbReference type="ChEBI" id="CHEBI:15378"/>
        <dbReference type="ChEBI" id="CHEBI:30616"/>
        <dbReference type="ChEBI" id="CHEBI:43474"/>
        <dbReference type="ChEBI" id="CHEBI:456216"/>
        <dbReference type="EC" id="5.6.2.3"/>
    </reaction>
</comment>
<evidence type="ECO:0000256" key="8">
    <source>
        <dbReference type="HAMAP-Rule" id="MF_02206"/>
    </source>
</evidence>
<dbReference type="AlphaFoldDB" id="A0A841PY71"/>
<dbReference type="NCBIfam" id="NF005981">
    <property type="entry name" value="PRK08074.1"/>
    <property type="match status" value="1"/>
</dbReference>
<dbReference type="GO" id="GO:0008408">
    <property type="term" value="F:3'-5' exonuclease activity"/>
    <property type="evidence" value="ECO:0007669"/>
    <property type="project" value="UniProtKB-UniRule"/>
</dbReference>
<evidence type="ECO:0000256" key="9">
    <source>
        <dbReference type="RuleBase" id="RU364106"/>
    </source>
</evidence>
<dbReference type="InterPro" id="IPR036397">
    <property type="entry name" value="RNaseH_sf"/>
</dbReference>
<dbReference type="GO" id="GO:0016818">
    <property type="term" value="F:hydrolase activity, acting on acid anhydrides, in phosphorus-containing anhydrides"/>
    <property type="evidence" value="ECO:0007669"/>
    <property type="project" value="InterPro"/>
</dbReference>
<evidence type="ECO:0000256" key="4">
    <source>
        <dbReference type="ARBA" id="ARBA00022801"/>
    </source>
</evidence>
<dbReference type="InterPro" id="IPR001650">
    <property type="entry name" value="Helicase_C-like"/>
</dbReference>
<dbReference type="GO" id="GO:0003677">
    <property type="term" value="F:DNA binding"/>
    <property type="evidence" value="ECO:0007669"/>
    <property type="project" value="InterPro"/>
</dbReference>
<dbReference type="GO" id="GO:0043139">
    <property type="term" value="F:5'-3' DNA helicase activity"/>
    <property type="evidence" value="ECO:0007669"/>
    <property type="project" value="UniProtKB-EC"/>
</dbReference>
<evidence type="ECO:0000256" key="2">
    <source>
        <dbReference type="ARBA" id="ARBA00022722"/>
    </source>
</evidence>
<dbReference type="Pfam" id="PF00270">
    <property type="entry name" value="DEAD"/>
    <property type="match status" value="1"/>
</dbReference>
<dbReference type="SMART" id="SM00479">
    <property type="entry name" value="EXOIII"/>
    <property type="match status" value="1"/>
</dbReference>
<dbReference type="Pfam" id="PF00929">
    <property type="entry name" value="RNase_T"/>
    <property type="match status" value="1"/>
</dbReference>
<dbReference type="InterPro" id="IPR006310">
    <property type="entry name" value="DinG"/>
</dbReference>
<dbReference type="SUPFAM" id="SSF53098">
    <property type="entry name" value="Ribonuclease H-like"/>
    <property type="match status" value="1"/>
</dbReference>
<dbReference type="InterPro" id="IPR014013">
    <property type="entry name" value="Helic_SF1/SF2_ATP-bd_DinG/Rad3"/>
</dbReference>
<keyword evidence="3 8" id="KW-0547">Nucleotide-binding</keyword>
<dbReference type="SUPFAM" id="SSF52540">
    <property type="entry name" value="P-loop containing nucleoside triphosphate hydrolases"/>
    <property type="match status" value="1"/>
</dbReference>
<evidence type="ECO:0000313" key="13">
    <source>
        <dbReference type="Proteomes" id="UP000568839"/>
    </source>
</evidence>
<evidence type="ECO:0000259" key="11">
    <source>
        <dbReference type="PROSITE" id="PS51194"/>
    </source>
</evidence>
<gene>
    <name evidence="8 9" type="primary">dinG</name>
    <name evidence="12" type="ORF">HNR44_001014</name>
</gene>
<evidence type="ECO:0000313" key="12">
    <source>
        <dbReference type="EMBL" id="MBB6449065.1"/>
    </source>
</evidence>
<dbReference type="InterPro" id="IPR013520">
    <property type="entry name" value="Ribonucl_H"/>
</dbReference>
<feature type="short sequence motif" description="DEAH box" evidence="8">
    <location>
        <begin position="469"/>
        <end position="472"/>
    </location>
</feature>
<keyword evidence="4 8" id="KW-0378">Hydrolase</keyword>
<comment type="cofactor">
    <cofactor evidence="1">
        <name>[4Fe-4S] cluster</name>
        <dbReference type="ChEBI" id="CHEBI:49883"/>
    </cofactor>
</comment>
<dbReference type="GO" id="GO:0005524">
    <property type="term" value="F:ATP binding"/>
    <property type="evidence" value="ECO:0007669"/>
    <property type="project" value="UniProtKB-UniRule"/>
</dbReference>
<dbReference type="CDD" id="cd06127">
    <property type="entry name" value="DEDDh"/>
    <property type="match status" value="1"/>
</dbReference>
<evidence type="ECO:0000256" key="1">
    <source>
        <dbReference type="ARBA" id="ARBA00001966"/>
    </source>
</evidence>
<comment type="function">
    <text evidence="8 9">3'-5' exonuclease.</text>
</comment>
<keyword evidence="12" id="KW-0347">Helicase</keyword>
<dbReference type="InterPro" id="IPR006555">
    <property type="entry name" value="ATP-dep_Helicase_C"/>
</dbReference>
<reference evidence="12 13" key="1">
    <citation type="submission" date="2020-08" db="EMBL/GenBank/DDBJ databases">
        <title>Genomic Encyclopedia of Type Strains, Phase IV (KMG-IV): sequencing the most valuable type-strain genomes for metagenomic binning, comparative biology and taxonomic classification.</title>
        <authorList>
            <person name="Goeker M."/>
        </authorList>
    </citation>
    <scope>NUCLEOTIDE SEQUENCE [LARGE SCALE GENOMIC DNA]</scope>
    <source>
        <strain evidence="12 13">DSM 21769</strain>
    </source>
</reference>
<dbReference type="PROSITE" id="PS51194">
    <property type="entry name" value="HELICASE_CTER"/>
    <property type="match status" value="1"/>
</dbReference>
<proteinExistence type="inferred from homology"/>
<protein>
    <recommendedName>
        <fullName evidence="8 9">3'-5' exonuclease DinG</fullName>
        <ecNumber evidence="8 9">3.1.-.-</ecNumber>
    </recommendedName>
</protein>
<dbReference type="PANTHER" id="PTHR11472">
    <property type="entry name" value="DNA REPAIR DEAD HELICASE RAD3/XP-D SUBFAMILY MEMBER"/>
    <property type="match status" value="1"/>
</dbReference>
<organism evidence="12 13">
    <name type="scientific">Geomicrobium halophilum</name>
    <dbReference type="NCBI Taxonomy" id="549000"/>
    <lineage>
        <taxon>Bacteria</taxon>
        <taxon>Bacillati</taxon>
        <taxon>Bacillota</taxon>
        <taxon>Bacilli</taxon>
        <taxon>Bacillales</taxon>
        <taxon>Geomicrobium</taxon>
    </lineage>
</organism>